<evidence type="ECO:0000313" key="3">
    <source>
        <dbReference type="Proteomes" id="UP000799444"/>
    </source>
</evidence>
<sequence length="694" mass="75935">MFSFFPLVALLAVSSIASPTPKSPNPSHVNHLIARQCGFATWDSSNLANWAEADTDAFLERWWKWYLGGNGDSTSAVIPNNWPNNFANLFGRMYLNAQEVYKCAQTDDICYGDVPCNDIKCSGEWIVGCENEDAGRPVYLTMRSLQGFQDFFKDYVDALDQTQINFNGMAAYLTDNFFPKPDAASALFLQEFFTALATVFSIGGSYAKLIPIIAGNNVAKETSGALAALLGGIGGGYRVTVRFPSDPSFQNLSELGKFMTNVFEQVRSTLNDMQFNLATGKAWQGKFFYEYAKGGAFMPGRGASAGTPGAIDSPSKTLRQYLVKQFNARAINYIWRTQKIFITYTTDVDGSCENDRQGPQDLKYCRPGDQGVYYMYYWHQKSVGAGTTLGIDSFDTAKMDYPVGWDKLAAGWIDENYQLDLKDVFEASIAAYQVAGFNYTSEIGIDRSVSALRDQWANPWDHDTKWEGTFTIPVCNTGDLSYNVQLGERIMPCNCGGDGSQVSDFKKNSNMEGYGVYDEQCTAEKQNERRVLLHGGGKGVPEINTPSLPTDLNKINCLLPDTPVDAMVSQNTYCSQAVASLGDDDSKEICTNGCSDGGKGQTSNWCRIAVDNSNIHFCALTIADKSSETGGPGSSCITVGDAKKFFANAHATTDDGGAGCHVVGSTDFGATFITPNGMTRWCLSDYENANYCTI</sequence>
<gene>
    <name evidence="2" type="ORF">EJ04DRAFT_610071</name>
</gene>
<comment type="caution">
    <text evidence="2">The sequence shown here is derived from an EMBL/GenBank/DDBJ whole genome shotgun (WGS) entry which is preliminary data.</text>
</comment>
<proteinExistence type="predicted"/>
<reference evidence="2" key="1">
    <citation type="journal article" date="2020" name="Stud. Mycol.">
        <title>101 Dothideomycetes genomes: a test case for predicting lifestyles and emergence of pathogens.</title>
        <authorList>
            <person name="Haridas S."/>
            <person name="Albert R."/>
            <person name="Binder M."/>
            <person name="Bloem J."/>
            <person name="Labutti K."/>
            <person name="Salamov A."/>
            <person name="Andreopoulos B."/>
            <person name="Baker S."/>
            <person name="Barry K."/>
            <person name="Bills G."/>
            <person name="Bluhm B."/>
            <person name="Cannon C."/>
            <person name="Castanera R."/>
            <person name="Culley D."/>
            <person name="Daum C."/>
            <person name="Ezra D."/>
            <person name="Gonzalez J."/>
            <person name="Henrissat B."/>
            <person name="Kuo A."/>
            <person name="Liang C."/>
            <person name="Lipzen A."/>
            <person name="Lutzoni F."/>
            <person name="Magnuson J."/>
            <person name="Mondo S."/>
            <person name="Nolan M."/>
            <person name="Ohm R."/>
            <person name="Pangilinan J."/>
            <person name="Park H.-J."/>
            <person name="Ramirez L."/>
            <person name="Alfaro M."/>
            <person name="Sun H."/>
            <person name="Tritt A."/>
            <person name="Yoshinaga Y."/>
            <person name="Zwiers L.-H."/>
            <person name="Turgeon B."/>
            <person name="Goodwin S."/>
            <person name="Spatafora J."/>
            <person name="Crous P."/>
            <person name="Grigoriev I."/>
        </authorList>
    </citation>
    <scope>NUCLEOTIDE SEQUENCE</scope>
    <source>
        <strain evidence="2">CBS 125425</strain>
    </source>
</reference>
<protein>
    <submittedName>
        <fullName evidence="2">Uncharacterized protein</fullName>
    </submittedName>
</protein>
<feature type="signal peptide" evidence="1">
    <location>
        <begin position="1"/>
        <end position="17"/>
    </location>
</feature>
<feature type="chain" id="PRO_5040141095" evidence="1">
    <location>
        <begin position="18"/>
        <end position="694"/>
    </location>
</feature>
<keyword evidence="1" id="KW-0732">Signal</keyword>
<organism evidence="2 3">
    <name type="scientific">Polyplosphaeria fusca</name>
    <dbReference type="NCBI Taxonomy" id="682080"/>
    <lineage>
        <taxon>Eukaryota</taxon>
        <taxon>Fungi</taxon>
        <taxon>Dikarya</taxon>
        <taxon>Ascomycota</taxon>
        <taxon>Pezizomycotina</taxon>
        <taxon>Dothideomycetes</taxon>
        <taxon>Pleosporomycetidae</taxon>
        <taxon>Pleosporales</taxon>
        <taxon>Tetraplosphaeriaceae</taxon>
        <taxon>Polyplosphaeria</taxon>
    </lineage>
</organism>
<dbReference type="OrthoDB" id="5383967at2759"/>
<evidence type="ECO:0000256" key="1">
    <source>
        <dbReference type="SAM" id="SignalP"/>
    </source>
</evidence>
<dbReference type="Proteomes" id="UP000799444">
    <property type="component" value="Unassembled WGS sequence"/>
</dbReference>
<accession>A0A9P4QS60</accession>
<keyword evidence="3" id="KW-1185">Reference proteome</keyword>
<dbReference type="EMBL" id="ML996190">
    <property type="protein sequence ID" value="KAF2731694.1"/>
    <property type="molecule type" value="Genomic_DNA"/>
</dbReference>
<dbReference type="AlphaFoldDB" id="A0A9P4QS60"/>
<name>A0A9P4QS60_9PLEO</name>
<evidence type="ECO:0000313" key="2">
    <source>
        <dbReference type="EMBL" id="KAF2731694.1"/>
    </source>
</evidence>